<dbReference type="PANTHER" id="PTHR10799">
    <property type="entry name" value="SNF2/RAD54 HELICASE FAMILY"/>
    <property type="match status" value="1"/>
</dbReference>
<keyword evidence="4" id="KW-0547">Nucleotide-binding</keyword>
<dbReference type="OrthoDB" id="448448at2759"/>
<organism evidence="14 15">
    <name type="scientific">Apophysomyces ossiformis</name>
    <dbReference type="NCBI Taxonomy" id="679940"/>
    <lineage>
        <taxon>Eukaryota</taxon>
        <taxon>Fungi</taxon>
        <taxon>Fungi incertae sedis</taxon>
        <taxon>Mucoromycota</taxon>
        <taxon>Mucoromycotina</taxon>
        <taxon>Mucoromycetes</taxon>
        <taxon>Mucorales</taxon>
        <taxon>Mucorineae</taxon>
        <taxon>Mucoraceae</taxon>
        <taxon>Apophysomyces</taxon>
    </lineage>
</organism>
<dbReference type="GO" id="GO:0005694">
    <property type="term" value="C:chromosome"/>
    <property type="evidence" value="ECO:0007669"/>
    <property type="project" value="UniProtKB-ARBA"/>
</dbReference>
<feature type="region of interest" description="Disordered" evidence="11">
    <location>
        <begin position="251"/>
        <end position="281"/>
    </location>
</feature>
<feature type="compositionally biased region" description="Polar residues" evidence="11">
    <location>
        <begin position="77"/>
        <end position="107"/>
    </location>
</feature>
<keyword evidence="10" id="KW-0539">Nucleus</keyword>
<keyword evidence="6" id="KW-0347">Helicase</keyword>
<evidence type="ECO:0000256" key="6">
    <source>
        <dbReference type="ARBA" id="ARBA00022806"/>
    </source>
</evidence>
<feature type="compositionally biased region" description="Acidic residues" evidence="11">
    <location>
        <begin position="160"/>
        <end position="170"/>
    </location>
</feature>
<dbReference type="Pfam" id="PF00176">
    <property type="entry name" value="SNF2-rel_dom"/>
    <property type="match status" value="1"/>
</dbReference>
<evidence type="ECO:0000313" key="14">
    <source>
        <dbReference type="EMBL" id="KAF7728852.1"/>
    </source>
</evidence>
<feature type="domain" description="Helicase ATP-binding" evidence="12">
    <location>
        <begin position="468"/>
        <end position="635"/>
    </location>
</feature>
<dbReference type="GO" id="GO:0005524">
    <property type="term" value="F:ATP binding"/>
    <property type="evidence" value="ECO:0007669"/>
    <property type="project" value="UniProtKB-KW"/>
</dbReference>
<keyword evidence="5" id="KW-0378">Hydrolase</keyword>
<evidence type="ECO:0000256" key="9">
    <source>
        <dbReference type="ARBA" id="ARBA00023125"/>
    </source>
</evidence>
<dbReference type="SUPFAM" id="SSF52540">
    <property type="entry name" value="P-loop containing nucleoside triphosphate hydrolases"/>
    <property type="match status" value="2"/>
</dbReference>
<evidence type="ECO:0000259" key="12">
    <source>
        <dbReference type="PROSITE" id="PS51192"/>
    </source>
</evidence>
<evidence type="ECO:0000256" key="2">
    <source>
        <dbReference type="ARBA" id="ARBA00007025"/>
    </source>
</evidence>
<comment type="similarity">
    <text evidence="2">Belongs to the SNF2/RAD54 helicase family.</text>
</comment>
<proteinExistence type="inferred from homology"/>
<keyword evidence="8" id="KW-0156">Chromatin regulator</keyword>
<evidence type="ECO:0000256" key="5">
    <source>
        <dbReference type="ARBA" id="ARBA00022801"/>
    </source>
</evidence>
<dbReference type="AlphaFoldDB" id="A0A8H7BS80"/>
<feature type="compositionally biased region" description="Acidic residues" evidence="11">
    <location>
        <begin position="263"/>
        <end position="273"/>
    </location>
</feature>
<dbReference type="Gene3D" id="3.40.50.300">
    <property type="entry name" value="P-loop containing nucleotide triphosphate hydrolases"/>
    <property type="match status" value="1"/>
</dbReference>
<sequence>MTPTEFMPSAAKSFAQNGSGSTNTQSQKIIVNPVLKNVRYRPFDRNRYSGPLPFDLSSKKTNTSLSTNLDRFRYRESPSSANNDNESLSSTLPSTRQLRPRTPNTDFSYAAYTNMEIDSEDEKENENGNASDMDSEDESGAGINIPHFRNKKKRRRIMDSDSDEDMDDDGDKSYIDQEEKDQAWKNIMPAKDNVSLLQDYFPTASRSVIQQTLEAWNNSIALARRHLERKNYKQVDPVKIAQLNLASTKRRLTRRLHHSTTEKDDELSEDSESESGKMSSKDMLDATLEARRNMAKTVRFYNNASSQDIQDVTGCTPDQAENLINNLRPFAGEEDLRAKLKQTRGLSEKFINYYMDMQNGYQAVDMIIEEIERLGGNLTQILDVWQGVQRENESAQSSRQGTPASEMDSDAPDENVGIHLVKTESDTIDKSSRLYRDAMFGFLTTQPDCVNKELTLNNYQLVGVNWLLLLYRKGISGILADEMGLGKTAQIISFLGRLLELGEPGPHLIVVPSSTISNWLREFQRFCPSLKVRAYHGSQLERFEMRIDMLESRDFNVVVTTYNIAAGHKDDRHFLRKLRCKAMILDEGHMVKNCTSVRYTNLMGLRTPFRLLVTGTPLQNNLQELVSLLTFIMPQMFQDYEEDLQKIFKFKSANSNQSKDSAVGRQSVAQLLSRERIARAKKMMTPFVLRRRKADVLSCLPQKIQVVEQCSMTDSQRELYMRIHQESKKTYEQSLDSNNKKKRKKSDTPSQFQNIQNIVIHLRKAADHPLLFRNLYTDSKLKKMSKAIMKEEQYWDANVDYIYEDMTFMSDFELNRLCHEHKSIFDWRLKNEEWMDAGKVQKLKTLLPGMIKKVGNKILLFSQFTKVLDILEVVMDTLEIKFLRLDGETKVSERQSIIDEYNKNSEISVFLLSTKAGGFGINLTSANVVILYDIDFNPQNDKQAEDRAHRVGQTRDVTVYRLISDRTIEEHMYKMAQIKIRLDHSISGTAEEQTQDEEQDEENMRSFLKTALFSEQ</sequence>
<dbReference type="EMBL" id="JABAYA010000031">
    <property type="protein sequence ID" value="KAF7728852.1"/>
    <property type="molecule type" value="Genomic_DNA"/>
</dbReference>
<feature type="region of interest" description="Disordered" evidence="11">
    <location>
        <begin position="730"/>
        <end position="749"/>
    </location>
</feature>
<evidence type="ECO:0000256" key="4">
    <source>
        <dbReference type="ARBA" id="ARBA00022741"/>
    </source>
</evidence>
<dbReference type="PROSITE" id="PS51192">
    <property type="entry name" value="HELICASE_ATP_BIND_1"/>
    <property type="match status" value="1"/>
</dbReference>
<keyword evidence="9" id="KW-0238">DNA-binding</keyword>
<dbReference type="CDD" id="cd18793">
    <property type="entry name" value="SF2_C_SNF"/>
    <property type="match status" value="1"/>
</dbReference>
<evidence type="ECO:0000256" key="3">
    <source>
        <dbReference type="ARBA" id="ARBA00012551"/>
    </source>
</evidence>
<protein>
    <recommendedName>
        <fullName evidence="3">DNA helicase</fullName>
        <ecNumber evidence="3">3.6.4.12</ecNumber>
    </recommendedName>
</protein>
<dbReference type="InterPro" id="IPR038718">
    <property type="entry name" value="SNF2-like_sf"/>
</dbReference>
<dbReference type="Pfam" id="PF00271">
    <property type="entry name" value="Helicase_C"/>
    <property type="match status" value="1"/>
</dbReference>
<feature type="compositionally biased region" description="Polar residues" evidence="11">
    <location>
        <begin position="394"/>
        <end position="403"/>
    </location>
</feature>
<dbReference type="EC" id="3.6.4.12" evidence="3"/>
<evidence type="ECO:0000256" key="11">
    <source>
        <dbReference type="SAM" id="MobiDB-lite"/>
    </source>
</evidence>
<evidence type="ECO:0000256" key="8">
    <source>
        <dbReference type="ARBA" id="ARBA00022853"/>
    </source>
</evidence>
<feature type="region of interest" description="Disordered" evidence="11">
    <location>
        <begin position="1"/>
        <end position="28"/>
    </location>
</feature>
<evidence type="ECO:0000313" key="15">
    <source>
        <dbReference type="Proteomes" id="UP000605846"/>
    </source>
</evidence>
<comment type="caution">
    <text evidence="14">The sequence shown here is derived from an EMBL/GenBank/DDBJ whole genome shotgun (WGS) entry which is preliminary data.</text>
</comment>
<name>A0A8H7BS80_9FUNG</name>
<dbReference type="Gene3D" id="3.40.50.10810">
    <property type="entry name" value="Tandem AAA-ATPase domain"/>
    <property type="match status" value="1"/>
</dbReference>
<dbReference type="SMART" id="SM00487">
    <property type="entry name" value="DEXDc"/>
    <property type="match status" value="1"/>
</dbReference>
<comment type="subcellular location">
    <subcellularLocation>
        <location evidence="1">Nucleus</location>
    </subcellularLocation>
</comment>
<dbReference type="GO" id="GO:0006325">
    <property type="term" value="P:chromatin organization"/>
    <property type="evidence" value="ECO:0007669"/>
    <property type="project" value="UniProtKB-KW"/>
</dbReference>
<dbReference type="GO" id="GO:0003677">
    <property type="term" value="F:DNA binding"/>
    <property type="evidence" value="ECO:0007669"/>
    <property type="project" value="UniProtKB-KW"/>
</dbReference>
<dbReference type="InterPro" id="IPR000330">
    <property type="entry name" value="SNF2_N"/>
</dbReference>
<dbReference type="InterPro" id="IPR001650">
    <property type="entry name" value="Helicase_C-like"/>
</dbReference>
<gene>
    <name evidence="14" type="ORF">EC973_005478</name>
</gene>
<dbReference type="GO" id="GO:0003678">
    <property type="term" value="F:DNA helicase activity"/>
    <property type="evidence" value="ECO:0007669"/>
    <property type="project" value="UniProtKB-EC"/>
</dbReference>
<feature type="region of interest" description="Disordered" evidence="11">
    <location>
        <begin position="392"/>
        <end position="414"/>
    </location>
</feature>
<dbReference type="InterPro" id="IPR049730">
    <property type="entry name" value="SNF2/RAD54-like_C"/>
</dbReference>
<dbReference type="PROSITE" id="PS51194">
    <property type="entry name" value="HELICASE_CTER"/>
    <property type="match status" value="1"/>
</dbReference>
<dbReference type="InterPro" id="IPR014001">
    <property type="entry name" value="Helicase_ATP-bd"/>
</dbReference>
<feature type="compositionally biased region" description="Polar residues" evidence="11">
    <location>
        <begin position="14"/>
        <end position="28"/>
    </location>
</feature>
<dbReference type="GO" id="GO:0016787">
    <property type="term" value="F:hydrolase activity"/>
    <property type="evidence" value="ECO:0007669"/>
    <property type="project" value="UniProtKB-KW"/>
</dbReference>
<reference evidence="14" key="1">
    <citation type="submission" date="2020-01" db="EMBL/GenBank/DDBJ databases">
        <title>Genome Sequencing of Three Apophysomyces-Like Fungal Strains Confirms a Novel Fungal Genus in the Mucoromycota with divergent Burkholderia-like Endosymbiotic Bacteria.</title>
        <authorList>
            <person name="Stajich J.E."/>
            <person name="Macias A.M."/>
            <person name="Carter-House D."/>
            <person name="Lovett B."/>
            <person name="Kasson L.R."/>
            <person name="Berry K."/>
            <person name="Grigoriev I."/>
            <person name="Chang Y."/>
            <person name="Spatafora J."/>
            <person name="Kasson M.T."/>
        </authorList>
    </citation>
    <scope>NUCLEOTIDE SEQUENCE</scope>
    <source>
        <strain evidence="14">NRRL A-21654</strain>
    </source>
</reference>
<keyword evidence="15" id="KW-1185">Reference proteome</keyword>
<evidence type="ECO:0000256" key="10">
    <source>
        <dbReference type="ARBA" id="ARBA00023242"/>
    </source>
</evidence>
<dbReference type="SMART" id="SM00490">
    <property type="entry name" value="HELICc"/>
    <property type="match status" value="1"/>
</dbReference>
<evidence type="ECO:0000256" key="1">
    <source>
        <dbReference type="ARBA" id="ARBA00004123"/>
    </source>
</evidence>
<feature type="region of interest" description="Disordered" evidence="11">
    <location>
        <begin position="67"/>
        <end position="173"/>
    </location>
</feature>
<keyword evidence="7" id="KW-0067">ATP-binding</keyword>
<dbReference type="GO" id="GO:0005634">
    <property type="term" value="C:nucleus"/>
    <property type="evidence" value="ECO:0007669"/>
    <property type="project" value="UniProtKB-SubCell"/>
</dbReference>
<accession>A0A8H7BS80</accession>
<dbReference type="Proteomes" id="UP000605846">
    <property type="component" value="Unassembled WGS sequence"/>
</dbReference>
<feature type="domain" description="Helicase C-terminal" evidence="13">
    <location>
        <begin position="846"/>
        <end position="998"/>
    </location>
</feature>
<evidence type="ECO:0000256" key="7">
    <source>
        <dbReference type="ARBA" id="ARBA00022840"/>
    </source>
</evidence>
<dbReference type="FunFam" id="3.40.50.10810:FF:000014">
    <property type="entry name" value="SWI/SNF-related matrix-associated actin-dependent regulator of chromatin subfamily A containing DEAD/H box 1"/>
    <property type="match status" value="1"/>
</dbReference>
<evidence type="ECO:0000259" key="13">
    <source>
        <dbReference type="PROSITE" id="PS51194"/>
    </source>
</evidence>
<dbReference type="InterPro" id="IPR027417">
    <property type="entry name" value="P-loop_NTPase"/>
</dbReference>
<feature type="region of interest" description="Disordered" evidence="11">
    <location>
        <begin position="989"/>
        <end position="1016"/>
    </location>
</feature>